<keyword evidence="6" id="KW-0735">Signal-anchor</keyword>
<evidence type="ECO:0000256" key="3">
    <source>
        <dbReference type="ARBA" id="ARBA00022676"/>
    </source>
</evidence>
<comment type="similarity">
    <text evidence="2 10">Belongs to the glycosyltransferase 31 family.</text>
</comment>
<comment type="caution">
    <text evidence="11">The sequence shown here is derived from an EMBL/GenBank/DDBJ whole genome shotgun (WGS) entry which is preliminary data.</text>
</comment>
<dbReference type="EMBL" id="JWZT01001146">
    <property type="protein sequence ID" value="KII72682.1"/>
    <property type="molecule type" value="Genomic_DNA"/>
</dbReference>
<dbReference type="InterPro" id="IPR002659">
    <property type="entry name" value="Glyco_trans_31"/>
</dbReference>
<evidence type="ECO:0000256" key="4">
    <source>
        <dbReference type="ARBA" id="ARBA00022679"/>
    </source>
</evidence>
<dbReference type="SUPFAM" id="SSF53448">
    <property type="entry name" value="Nucleotide-diphospho-sugar transferases"/>
    <property type="match status" value="1"/>
</dbReference>
<keyword evidence="8 10" id="KW-0333">Golgi apparatus</keyword>
<dbReference type="Proteomes" id="UP000031668">
    <property type="component" value="Unassembled WGS sequence"/>
</dbReference>
<dbReference type="GO" id="GO:0016758">
    <property type="term" value="F:hexosyltransferase activity"/>
    <property type="evidence" value="ECO:0007669"/>
    <property type="project" value="InterPro"/>
</dbReference>
<dbReference type="OrthoDB" id="2139606at2759"/>
<keyword evidence="7" id="KW-1133">Transmembrane helix</keyword>
<evidence type="ECO:0000256" key="9">
    <source>
        <dbReference type="ARBA" id="ARBA00023136"/>
    </source>
</evidence>
<evidence type="ECO:0000256" key="8">
    <source>
        <dbReference type="ARBA" id="ARBA00023034"/>
    </source>
</evidence>
<evidence type="ECO:0000256" key="2">
    <source>
        <dbReference type="ARBA" id="ARBA00008661"/>
    </source>
</evidence>
<accession>A0A0C2NFA5</accession>
<comment type="subcellular location">
    <subcellularLocation>
        <location evidence="1 10">Golgi apparatus membrane</location>
        <topology evidence="1 10">Single-pass type II membrane protein</topology>
    </subcellularLocation>
</comment>
<dbReference type="Gene3D" id="3.90.550.50">
    <property type="match status" value="1"/>
</dbReference>
<evidence type="ECO:0000256" key="7">
    <source>
        <dbReference type="ARBA" id="ARBA00022989"/>
    </source>
</evidence>
<evidence type="ECO:0000313" key="12">
    <source>
        <dbReference type="Proteomes" id="UP000031668"/>
    </source>
</evidence>
<protein>
    <recommendedName>
        <fullName evidence="10">Hexosyltransferase</fullName>
        <ecNumber evidence="10">2.4.1.-</ecNumber>
    </recommendedName>
</protein>
<proteinExistence type="inferred from homology"/>
<keyword evidence="9" id="KW-0472">Membrane</keyword>
<dbReference type="OMA" id="TIMACRE"/>
<evidence type="ECO:0000256" key="1">
    <source>
        <dbReference type="ARBA" id="ARBA00004323"/>
    </source>
</evidence>
<evidence type="ECO:0000256" key="10">
    <source>
        <dbReference type="RuleBase" id="RU363063"/>
    </source>
</evidence>
<evidence type="ECO:0000256" key="6">
    <source>
        <dbReference type="ARBA" id="ARBA00022968"/>
    </source>
</evidence>
<evidence type="ECO:0000313" key="11">
    <source>
        <dbReference type="EMBL" id="KII72682.1"/>
    </source>
</evidence>
<dbReference type="GO" id="GO:0006493">
    <property type="term" value="P:protein O-linked glycosylation"/>
    <property type="evidence" value="ECO:0007669"/>
    <property type="project" value="TreeGrafter"/>
</dbReference>
<keyword evidence="3 10" id="KW-0328">Glycosyltransferase</keyword>
<dbReference type="EC" id="2.4.1.-" evidence="10"/>
<reference evidence="11 12" key="1">
    <citation type="journal article" date="2014" name="Genome Biol. Evol.">
        <title>The genome of the myxosporean Thelohanellus kitauei shows adaptations to nutrient acquisition within its fish host.</title>
        <authorList>
            <person name="Yang Y."/>
            <person name="Xiong J."/>
            <person name="Zhou Z."/>
            <person name="Huo F."/>
            <person name="Miao W."/>
            <person name="Ran C."/>
            <person name="Liu Y."/>
            <person name="Zhang J."/>
            <person name="Feng J."/>
            <person name="Wang M."/>
            <person name="Wang M."/>
            <person name="Wang L."/>
            <person name="Yao B."/>
        </authorList>
    </citation>
    <scope>NUCLEOTIDE SEQUENCE [LARGE SCALE GENOMIC DNA]</scope>
    <source>
        <strain evidence="11">Wuqing</strain>
    </source>
</reference>
<dbReference type="PANTHER" id="PTHR11214:SF3">
    <property type="entry name" value="BETA-1,3-GALACTOSYLTRANSFERASE 6"/>
    <property type="match status" value="1"/>
</dbReference>
<keyword evidence="5" id="KW-0812">Transmembrane</keyword>
<dbReference type="InterPro" id="IPR029044">
    <property type="entry name" value="Nucleotide-diphossugar_trans"/>
</dbReference>
<keyword evidence="4 11" id="KW-0808">Transferase</keyword>
<name>A0A0C2NFA5_THEKT</name>
<dbReference type="Pfam" id="PF01762">
    <property type="entry name" value="Galactosyl_T"/>
    <property type="match status" value="1"/>
</dbReference>
<organism evidence="11 12">
    <name type="scientific">Thelohanellus kitauei</name>
    <name type="common">Myxosporean</name>
    <dbReference type="NCBI Taxonomy" id="669202"/>
    <lineage>
        <taxon>Eukaryota</taxon>
        <taxon>Metazoa</taxon>
        <taxon>Cnidaria</taxon>
        <taxon>Myxozoa</taxon>
        <taxon>Myxosporea</taxon>
        <taxon>Bivalvulida</taxon>
        <taxon>Platysporina</taxon>
        <taxon>Myxobolidae</taxon>
        <taxon>Thelohanellus</taxon>
    </lineage>
</organism>
<dbReference type="AlphaFoldDB" id="A0A0C2NFA5"/>
<dbReference type="PANTHER" id="PTHR11214">
    <property type="entry name" value="BETA-1,3-N-ACETYLGLUCOSAMINYLTRANSFERASE"/>
    <property type="match status" value="1"/>
</dbReference>
<keyword evidence="12" id="KW-1185">Reference proteome</keyword>
<gene>
    <name evidence="11" type="ORF">RF11_15191</name>
</gene>
<dbReference type="GO" id="GO:0000139">
    <property type="term" value="C:Golgi membrane"/>
    <property type="evidence" value="ECO:0007669"/>
    <property type="project" value="UniProtKB-SubCell"/>
</dbReference>
<evidence type="ECO:0000256" key="5">
    <source>
        <dbReference type="ARBA" id="ARBA00022692"/>
    </source>
</evidence>
<sequence>MLVINIRKSRVVETPHEIKISQKPGLNNPFFHFYPSKITLYELYKKGPYPLDSEHMDDILRYVGSVIDYNCRDDAEVVIFIISDPNHYLLRQDIRETYGKNHVSYKYSFSEALPRNVSHCLLFSIGYRDDITLNQQVDYEAYIYNDIIRIPIFDVYRETAHKIIFTLHLLDRLKHNFEYVLKSDDDIFLKINKIIPDLHYLEKKHVFIGHLVEGATPIRNKNNKWYVSEDDFSEDVYAPYLMGSCYIFRRSIIQNLTIAHYNTTLIPMEDVHISYLVTSLGYNLTNSPHYHHCINFLDCKNSYIVDMGRNMFRRNYLWGFLKGYVTYETEN</sequence>